<organism evidence="1 2">
    <name type="scientific">Rhodococcus oryzae</name>
    <dbReference type="NCBI Taxonomy" id="2571143"/>
    <lineage>
        <taxon>Bacteria</taxon>
        <taxon>Bacillati</taxon>
        <taxon>Actinomycetota</taxon>
        <taxon>Actinomycetes</taxon>
        <taxon>Mycobacteriales</taxon>
        <taxon>Nocardiaceae</taxon>
        <taxon>Rhodococcus</taxon>
    </lineage>
</organism>
<dbReference type="EMBL" id="SUMD01000016">
    <property type="protein sequence ID" value="TJZ73690.1"/>
    <property type="molecule type" value="Genomic_DNA"/>
</dbReference>
<keyword evidence="2" id="KW-1185">Reference proteome</keyword>
<comment type="caution">
    <text evidence="1">The sequence shown here is derived from an EMBL/GenBank/DDBJ whole genome shotgun (WGS) entry which is preliminary data.</text>
</comment>
<name>A0ABY2RDM7_9NOCA</name>
<accession>A0ABY2RDM7</accession>
<dbReference type="RefSeq" id="WP_136911975.1">
    <property type="nucleotide sequence ID" value="NZ_SUMD01000016.1"/>
</dbReference>
<reference evidence="1 2" key="1">
    <citation type="submission" date="2019-04" db="EMBL/GenBank/DDBJ databases">
        <title>Rhodococcus oryzae sp. nov., a novel actinomycete isolated from rhizosphere soil of rice (Oryza sativa L.).</title>
        <authorList>
            <person name="Li C."/>
        </authorList>
    </citation>
    <scope>NUCLEOTIDE SEQUENCE [LARGE SCALE GENOMIC DNA]</scope>
    <source>
        <strain evidence="1 2">NEAU-CX67</strain>
    </source>
</reference>
<proteinExistence type="predicted"/>
<protein>
    <submittedName>
        <fullName evidence="1">Uncharacterized protein</fullName>
    </submittedName>
</protein>
<evidence type="ECO:0000313" key="1">
    <source>
        <dbReference type="EMBL" id="TJZ73690.1"/>
    </source>
</evidence>
<evidence type="ECO:0000313" key="2">
    <source>
        <dbReference type="Proteomes" id="UP000305109"/>
    </source>
</evidence>
<dbReference type="Proteomes" id="UP000305109">
    <property type="component" value="Unassembled WGS sequence"/>
</dbReference>
<gene>
    <name evidence="1" type="ORF">FCG67_23385</name>
</gene>
<sequence length="252" mass="28200">MKIDRIPDGAQDPRTSVLTRARLSEVQDVDEILTLVSAERAANLDSRIFITLDDLAQASYTSMHAGEADELEVATDDLDFLNDPGAQRRFELRQVAHAAAQLGRSELIPSWDELHGTRECPPEWIDRMAAVNDDPSTILGDEIHVLHVPVRDSLAAIAGFPNGYFSVDWDTFQNYTVTRHLADAYAYRPLGIGASWIGFERDTPLSLLKASELIEELKPIYGSIDAPGWTRLEDVLTRRRTLFLGYTENFAD</sequence>